<dbReference type="Gene3D" id="3.30.1180.10">
    <property type="match status" value="1"/>
</dbReference>
<dbReference type="PROSITE" id="PS51482">
    <property type="entry name" value="DEGV"/>
    <property type="match status" value="1"/>
</dbReference>
<name>A0A242A7T7_9ENTE</name>
<dbReference type="Gene3D" id="3.40.50.10170">
    <property type="match status" value="1"/>
</dbReference>
<dbReference type="Proteomes" id="UP000195043">
    <property type="component" value="Unassembled WGS sequence"/>
</dbReference>
<dbReference type="Pfam" id="PF02645">
    <property type="entry name" value="DegV"/>
    <property type="match status" value="1"/>
</dbReference>
<sequence length="281" mass="30770">MMANLKIVTDSSCTMEPSVRDALGIHVVPLSVMIDGIVYPDDETLPGEKFMQMMGQAKELPKTSQPPIGHFVELFDELGKDGSEVLAIHMTKGLSGTVEAARQASQLSKAKVTVIDSDTTDQALAFQVIRAAELAQQGKSLAEVLPEVEHVRDNTTLFIGVSTLENLVKGGRISRATGLLSSLLNMKVIMDFHHSELIPVVKGRGVKTFNKWFEELKNELQQLPKVTKIGISHAEGLEITERFKRELQEAFPELDIPLLHTTPIIATHTGKGAFAITYSTV</sequence>
<dbReference type="InterPro" id="IPR043168">
    <property type="entry name" value="DegV_C"/>
</dbReference>
<dbReference type="InterPro" id="IPR050270">
    <property type="entry name" value="DegV_domain_contain"/>
</dbReference>
<dbReference type="EMBL" id="NGKU01000001">
    <property type="protein sequence ID" value="OTN76950.1"/>
    <property type="molecule type" value="Genomic_DNA"/>
</dbReference>
<dbReference type="InterPro" id="IPR003797">
    <property type="entry name" value="DegV"/>
</dbReference>
<keyword evidence="3" id="KW-1185">Reference proteome</keyword>
<dbReference type="PANTHER" id="PTHR33434:SF8">
    <property type="entry name" value="DEGV DOMAIN-CONTAINING PROTEIN SPR1019"/>
    <property type="match status" value="1"/>
</dbReference>
<dbReference type="GO" id="GO:0008289">
    <property type="term" value="F:lipid binding"/>
    <property type="evidence" value="ECO:0007669"/>
    <property type="project" value="UniProtKB-KW"/>
</dbReference>
<gene>
    <name evidence="2" type="ORF">A5886_002029</name>
</gene>
<reference evidence="2 3" key="1">
    <citation type="submission" date="2017-05" db="EMBL/GenBank/DDBJ databases">
        <title>The Genome Sequence of Enterococcus sp. 8G7_MSG3316.</title>
        <authorList>
            <consortium name="The Broad Institute Genomics Platform"/>
            <consortium name="The Broad Institute Genomic Center for Infectious Diseases"/>
            <person name="Earl A."/>
            <person name="Manson A."/>
            <person name="Schwartman J."/>
            <person name="Gilmore M."/>
            <person name="Abouelleil A."/>
            <person name="Cao P."/>
            <person name="Chapman S."/>
            <person name="Cusick C."/>
            <person name="Shea T."/>
            <person name="Young S."/>
            <person name="Neafsey D."/>
            <person name="Nusbaum C."/>
            <person name="Birren B."/>
        </authorList>
    </citation>
    <scope>NUCLEOTIDE SEQUENCE [LARGE SCALE GENOMIC DNA]</scope>
    <source>
        <strain evidence="2 3">8G7_MSG3316</strain>
    </source>
</reference>
<dbReference type="OrthoDB" id="5429275at2"/>
<organism evidence="2 3">
    <name type="scientific">Candidatus Enterococcus testudinis</name>
    <dbReference type="NCBI Taxonomy" id="1834191"/>
    <lineage>
        <taxon>Bacteria</taxon>
        <taxon>Bacillati</taxon>
        <taxon>Bacillota</taxon>
        <taxon>Bacilli</taxon>
        <taxon>Lactobacillales</taxon>
        <taxon>Enterococcaceae</taxon>
        <taxon>Enterococcus</taxon>
    </lineage>
</organism>
<proteinExistence type="predicted"/>
<keyword evidence="1" id="KW-0446">Lipid-binding</keyword>
<evidence type="ECO:0000313" key="2">
    <source>
        <dbReference type="EMBL" id="OTN76950.1"/>
    </source>
</evidence>
<dbReference type="STRING" id="1834191.A5886_002029"/>
<accession>A0A242A7T7</accession>
<evidence type="ECO:0000313" key="3">
    <source>
        <dbReference type="Proteomes" id="UP000195043"/>
    </source>
</evidence>
<dbReference type="AlphaFoldDB" id="A0A242A7T7"/>
<dbReference type="PANTHER" id="PTHR33434">
    <property type="entry name" value="DEGV DOMAIN-CONTAINING PROTEIN DR_1986-RELATED"/>
    <property type="match status" value="1"/>
</dbReference>
<dbReference type="SUPFAM" id="SSF82549">
    <property type="entry name" value="DAK1/DegV-like"/>
    <property type="match status" value="1"/>
</dbReference>
<dbReference type="NCBIfam" id="TIGR00762">
    <property type="entry name" value="DegV"/>
    <property type="match status" value="1"/>
</dbReference>
<protein>
    <submittedName>
        <fullName evidence="2">DegV family protein</fullName>
    </submittedName>
</protein>
<evidence type="ECO:0000256" key="1">
    <source>
        <dbReference type="ARBA" id="ARBA00023121"/>
    </source>
</evidence>
<comment type="caution">
    <text evidence="2">The sequence shown here is derived from an EMBL/GenBank/DDBJ whole genome shotgun (WGS) entry which is preliminary data.</text>
</comment>